<dbReference type="InterPro" id="IPR022829">
    <property type="entry name" value="DHNA_CoA_hydrolase"/>
</dbReference>
<gene>
    <name evidence="3" type="ORF">XM38_049610</name>
</gene>
<comment type="similarity">
    <text evidence="2">Belongs to the 4-hydroxybenzoyl-CoA thioesterase family. DHNA-CoA hydrolase subfamily.</text>
</comment>
<dbReference type="AlphaFoldDB" id="A0A1Z3HV27"/>
<proteinExistence type="inferred from homology"/>
<comment type="pathway">
    <text evidence="2">Cofactor biosynthesis; phylloquinone biosynthesis.</text>
</comment>
<protein>
    <recommendedName>
        <fullName evidence="2">1,4-dihydroxy-2-naphthoyl-CoA hydrolase</fullName>
        <shortName evidence="2">DHNA-CoA hydrolase</shortName>
        <ecNumber evidence="2">3.1.2.28</ecNumber>
    </recommendedName>
    <alternativeName>
        <fullName evidence="2">DHNA-CoA thioesterase</fullName>
    </alternativeName>
</protein>
<dbReference type="STRING" id="1641165.XM38_21370"/>
<dbReference type="UniPathway" id="UPA01057">
    <property type="reaction ID" value="UER01033"/>
</dbReference>
<dbReference type="OrthoDB" id="9800856at2"/>
<dbReference type="UniPathway" id="UPA00995"/>
<comment type="pathway">
    <text evidence="2">Quinol/quinone metabolism; 1,4-dihydroxy-2-naphthoate biosynthesis; 1,4-dihydroxy-2-naphthoate from chorismate: step 7/7.</text>
</comment>
<dbReference type="GO" id="GO:0042372">
    <property type="term" value="P:phylloquinone biosynthetic process"/>
    <property type="evidence" value="ECO:0007669"/>
    <property type="project" value="UniProtKB-UniRule"/>
</dbReference>
<evidence type="ECO:0000313" key="4">
    <source>
        <dbReference type="Proteomes" id="UP000191901"/>
    </source>
</evidence>
<feature type="active site" evidence="2">
    <location>
        <position position="15"/>
    </location>
</feature>
<dbReference type="EC" id="3.1.2.28" evidence="2"/>
<dbReference type="GO" id="GO:0061522">
    <property type="term" value="F:1,4-dihydroxy-2-naphthoyl-CoA thioesterase activity"/>
    <property type="evidence" value="ECO:0007669"/>
    <property type="project" value="UniProtKB-EC"/>
</dbReference>
<dbReference type="Gene3D" id="3.10.129.10">
    <property type="entry name" value="Hotdog Thioesterase"/>
    <property type="match status" value="1"/>
</dbReference>
<dbReference type="CDD" id="cd00586">
    <property type="entry name" value="4HBT"/>
    <property type="match status" value="1"/>
</dbReference>
<comment type="function">
    <text evidence="2">Catalyzes the hydrolysis of 1,4-dihydroxy-2-naphthoyl-CoA (DHNA-CoA) to 1,4-dihydroxy-2-naphthoate (DHNA), a reaction involved in phylloquinone (vitamin K1) biosynthesis.</text>
</comment>
<name>A0A1Z3HV27_9CYAN</name>
<reference evidence="3 4" key="1">
    <citation type="journal article" date="2016" name="Biochim. Biophys. Acta">
        <title>Characterization of red-shifted phycobilisomes isolated from the chlorophyll f-containing cyanobacterium Halomicronema hongdechloris.</title>
        <authorList>
            <person name="Li Y."/>
            <person name="Lin Y."/>
            <person name="Garvey C.J."/>
            <person name="Birch D."/>
            <person name="Corkery R.W."/>
            <person name="Loughlin P.C."/>
            <person name="Scheer H."/>
            <person name="Willows R.D."/>
            <person name="Chen M."/>
        </authorList>
    </citation>
    <scope>NUCLEOTIDE SEQUENCE [LARGE SCALE GENOMIC DNA]</scope>
    <source>
        <strain evidence="3 4">C2206</strain>
    </source>
</reference>
<accession>A0A1Z3HV27</accession>
<dbReference type="HAMAP" id="MF_02101">
    <property type="entry name" value="DHNA_CoA_hydrolase"/>
    <property type="match status" value="1"/>
</dbReference>
<keyword evidence="1 2" id="KW-0378">Hydrolase</keyword>
<dbReference type="RefSeq" id="WP_080812511.1">
    <property type="nucleotide sequence ID" value="NZ_CP021983.2"/>
</dbReference>
<dbReference type="SUPFAM" id="SSF54637">
    <property type="entry name" value="Thioesterase/thiol ester dehydrase-isomerase"/>
    <property type="match status" value="1"/>
</dbReference>
<dbReference type="InterPro" id="IPR029069">
    <property type="entry name" value="HotDog_dom_sf"/>
</dbReference>
<evidence type="ECO:0000313" key="3">
    <source>
        <dbReference type="EMBL" id="ASC73987.1"/>
    </source>
</evidence>
<dbReference type="Pfam" id="PF13279">
    <property type="entry name" value="4HBT_2"/>
    <property type="match status" value="1"/>
</dbReference>
<dbReference type="PANTHER" id="PTHR31793:SF37">
    <property type="entry name" value="ACYL-COA THIOESTER HYDROLASE YBGC"/>
    <property type="match status" value="1"/>
</dbReference>
<evidence type="ECO:0000256" key="2">
    <source>
        <dbReference type="HAMAP-Rule" id="MF_02101"/>
    </source>
</evidence>
<dbReference type="InterPro" id="IPR050563">
    <property type="entry name" value="4-hydroxybenzoyl-CoA_TE"/>
</dbReference>
<dbReference type="GO" id="GO:0047617">
    <property type="term" value="F:fatty acyl-CoA hydrolase activity"/>
    <property type="evidence" value="ECO:0007669"/>
    <property type="project" value="TreeGrafter"/>
</dbReference>
<organism evidence="3 4">
    <name type="scientific">Halomicronema hongdechloris C2206</name>
    <dbReference type="NCBI Taxonomy" id="1641165"/>
    <lineage>
        <taxon>Bacteria</taxon>
        <taxon>Bacillati</taxon>
        <taxon>Cyanobacteriota</taxon>
        <taxon>Cyanophyceae</taxon>
        <taxon>Nodosilineales</taxon>
        <taxon>Nodosilineaceae</taxon>
        <taxon>Halomicronema</taxon>
    </lineage>
</organism>
<dbReference type="PANTHER" id="PTHR31793">
    <property type="entry name" value="4-HYDROXYBENZOYL-COA THIOESTERASE FAMILY MEMBER"/>
    <property type="match status" value="1"/>
</dbReference>
<evidence type="ECO:0000256" key="1">
    <source>
        <dbReference type="ARBA" id="ARBA00022801"/>
    </source>
</evidence>
<dbReference type="KEGG" id="hhg:XM38_049610"/>
<comment type="catalytic activity">
    <reaction evidence="2">
        <text>1,4-dihydroxy-2-naphthoyl-CoA + H2O = 1,4-dihydroxy-2-naphthoate + CoA + H(+)</text>
        <dbReference type="Rhea" id="RHEA:26309"/>
        <dbReference type="ChEBI" id="CHEBI:11173"/>
        <dbReference type="ChEBI" id="CHEBI:15377"/>
        <dbReference type="ChEBI" id="CHEBI:15378"/>
        <dbReference type="ChEBI" id="CHEBI:57287"/>
        <dbReference type="ChEBI" id="CHEBI:58897"/>
        <dbReference type="EC" id="3.1.2.28"/>
    </reaction>
</comment>
<sequence length="137" mass="15575">MPFDYHHVVRFHETDGAGVVYFANGLVICHSAYEASLTATGISPQTFFRASPLAFPIVHASIDFHRPLRCGDAVTIRLTPIRVGEHSYEIHYRLGWDPVDKPAATALTRHVCIDGDRRQRRPLPPNMERWLTQWGEP</sequence>
<dbReference type="Proteomes" id="UP000191901">
    <property type="component" value="Chromosome"/>
</dbReference>
<dbReference type="EMBL" id="CP021983">
    <property type="protein sequence ID" value="ASC73987.1"/>
    <property type="molecule type" value="Genomic_DNA"/>
</dbReference>
<keyword evidence="4" id="KW-1185">Reference proteome</keyword>